<dbReference type="InterPro" id="IPR021215">
    <property type="entry name" value="DUF2752"/>
</dbReference>
<dbReference type="Proteomes" id="UP001348817">
    <property type="component" value="Chromosome"/>
</dbReference>
<dbReference type="KEGG" id="fax:FUAX_10740"/>
<dbReference type="Pfam" id="PF10825">
    <property type="entry name" value="DUF2752"/>
    <property type="match status" value="1"/>
</dbReference>
<dbReference type="RefSeq" id="WP_338393888.1">
    <property type="nucleotide sequence ID" value="NZ_AP025314.1"/>
</dbReference>
<reference evidence="1 2" key="1">
    <citation type="submission" date="2021-12" db="EMBL/GenBank/DDBJ databases">
        <title>Genome sequencing of bacteria with rrn-lacking chromosome and rrn-plasmid.</title>
        <authorList>
            <person name="Anda M."/>
            <person name="Iwasaki W."/>
        </authorList>
    </citation>
    <scope>NUCLEOTIDE SEQUENCE [LARGE SCALE GENOMIC DNA]</scope>
    <source>
        <strain evidence="1 2">DSM 100852</strain>
    </source>
</reference>
<name>A0AAU9CNX3_9BACT</name>
<keyword evidence="2" id="KW-1185">Reference proteome</keyword>
<dbReference type="EMBL" id="AP025314">
    <property type="protein sequence ID" value="BDD08642.1"/>
    <property type="molecule type" value="Genomic_DNA"/>
</dbReference>
<proteinExistence type="predicted"/>
<evidence type="ECO:0000313" key="2">
    <source>
        <dbReference type="Proteomes" id="UP001348817"/>
    </source>
</evidence>
<dbReference type="AlphaFoldDB" id="A0AAU9CNX3"/>
<accession>A0AAU9CNX3</accession>
<protein>
    <recommendedName>
        <fullName evidence="3">DUF2752 domain-containing protein</fullName>
    </recommendedName>
</protein>
<gene>
    <name evidence="1" type="ORF">FUAX_10740</name>
</gene>
<evidence type="ECO:0008006" key="3">
    <source>
        <dbReference type="Google" id="ProtNLM"/>
    </source>
</evidence>
<organism evidence="1 2">
    <name type="scientific">Fulvitalea axinellae</name>
    <dbReference type="NCBI Taxonomy" id="1182444"/>
    <lineage>
        <taxon>Bacteria</taxon>
        <taxon>Pseudomonadati</taxon>
        <taxon>Bacteroidota</taxon>
        <taxon>Cytophagia</taxon>
        <taxon>Cytophagales</taxon>
        <taxon>Persicobacteraceae</taxon>
        <taxon>Fulvitalea</taxon>
    </lineage>
</organism>
<sequence>MDFKGMVKLVRMNFELIFWLVALVALFVWQPGGGHIELCPLKNIGFPYCPGCGIGRSLHYAMLADFGASFSMHPLGPVALAVILRRVWQLIKNFKHIQDARQDITDGSRN</sequence>
<evidence type="ECO:0000313" key="1">
    <source>
        <dbReference type="EMBL" id="BDD08642.1"/>
    </source>
</evidence>